<evidence type="ECO:0000256" key="2">
    <source>
        <dbReference type="ARBA" id="ARBA00022729"/>
    </source>
</evidence>
<dbReference type="EMBL" id="FNVG01000006">
    <property type="protein sequence ID" value="SEG04590.1"/>
    <property type="molecule type" value="Genomic_DNA"/>
</dbReference>
<dbReference type="SUPFAM" id="SSF52833">
    <property type="entry name" value="Thioredoxin-like"/>
    <property type="match status" value="1"/>
</dbReference>
<feature type="domain" description="Thioredoxin" evidence="7">
    <location>
        <begin position="66"/>
        <end position="257"/>
    </location>
</feature>
<evidence type="ECO:0000313" key="9">
    <source>
        <dbReference type="Proteomes" id="UP000236721"/>
    </source>
</evidence>
<evidence type="ECO:0000256" key="6">
    <source>
        <dbReference type="SAM" id="Coils"/>
    </source>
</evidence>
<keyword evidence="5" id="KW-0676">Redox-active center</keyword>
<dbReference type="Pfam" id="PF13462">
    <property type="entry name" value="Thioredoxin_4"/>
    <property type="match status" value="1"/>
</dbReference>
<dbReference type="InterPro" id="IPR036249">
    <property type="entry name" value="Thioredoxin-like_sf"/>
</dbReference>
<dbReference type="PROSITE" id="PS51352">
    <property type="entry name" value="THIOREDOXIN_2"/>
    <property type="match status" value="1"/>
</dbReference>
<evidence type="ECO:0000313" key="8">
    <source>
        <dbReference type="EMBL" id="SEG04590.1"/>
    </source>
</evidence>
<keyword evidence="9" id="KW-1185">Reference proteome</keyword>
<dbReference type="PROSITE" id="PS51257">
    <property type="entry name" value="PROKAR_LIPOPROTEIN"/>
    <property type="match status" value="1"/>
</dbReference>
<sequence length="263" mass="29340">MFIHMARLVISLVLLQAISGCESGETEQLKSEIESLKQEIGQLSQEVGDIGDKVSEIHDLAFKKPKKQPRILPDQPNFSEGGNLPILGSSDAKIAIIEFSDFQCPFCKRFADFTFKDLKKNYIDTGRVQYVARDFPLDFHPEAVPAAVAAKCSFKQNSYWPMRDMLFSNVQQLGSELYQKSATDLSLNMDAFADCLKDQSVADKVAQDLALGQSLGIRGTPTFLIGRVENDLLIEPQIVVGAQQYPVFESLINELEKSEEEPE</sequence>
<evidence type="ECO:0000256" key="5">
    <source>
        <dbReference type="ARBA" id="ARBA00023284"/>
    </source>
</evidence>
<keyword evidence="6" id="KW-0175">Coiled coil</keyword>
<keyword evidence="4" id="KW-1015">Disulfide bond</keyword>
<keyword evidence="2" id="KW-0732">Signal</keyword>
<comment type="similarity">
    <text evidence="1">Belongs to the thioredoxin family. DsbA subfamily.</text>
</comment>
<dbReference type="OrthoDB" id="9780340at2"/>
<protein>
    <submittedName>
        <fullName evidence="8">Protein-disulfide isomerase</fullName>
    </submittedName>
</protein>
<dbReference type="PANTHER" id="PTHR13887:SF14">
    <property type="entry name" value="DISULFIDE BOND FORMATION PROTEIN D"/>
    <property type="match status" value="1"/>
</dbReference>
<feature type="coiled-coil region" evidence="6">
    <location>
        <begin position="26"/>
        <end position="53"/>
    </location>
</feature>
<dbReference type="InterPro" id="IPR012336">
    <property type="entry name" value="Thioredoxin-like_fold"/>
</dbReference>
<dbReference type="GO" id="GO:0016491">
    <property type="term" value="F:oxidoreductase activity"/>
    <property type="evidence" value="ECO:0007669"/>
    <property type="project" value="UniProtKB-KW"/>
</dbReference>
<dbReference type="GO" id="GO:0016853">
    <property type="term" value="F:isomerase activity"/>
    <property type="evidence" value="ECO:0007669"/>
    <property type="project" value="UniProtKB-KW"/>
</dbReference>
<organism evidence="8 9">
    <name type="scientific">Vibrio hangzhouensis</name>
    <dbReference type="NCBI Taxonomy" id="462991"/>
    <lineage>
        <taxon>Bacteria</taxon>
        <taxon>Pseudomonadati</taxon>
        <taxon>Pseudomonadota</taxon>
        <taxon>Gammaproteobacteria</taxon>
        <taxon>Vibrionales</taxon>
        <taxon>Vibrionaceae</taxon>
        <taxon>Vibrio</taxon>
    </lineage>
</organism>
<proteinExistence type="inferred from homology"/>
<evidence type="ECO:0000256" key="3">
    <source>
        <dbReference type="ARBA" id="ARBA00023002"/>
    </source>
</evidence>
<keyword evidence="3" id="KW-0560">Oxidoreductase</keyword>
<dbReference type="Gene3D" id="1.10.40.80">
    <property type="match status" value="1"/>
</dbReference>
<dbReference type="PANTHER" id="PTHR13887">
    <property type="entry name" value="GLUTATHIONE S-TRANSFERASE KAPPA"/>
    <property type="match status" value="1"/>
</dbReference>
<evidence type="ECO:0000259" key="7">
    <source>
        <dbReference type="PROSITE" id="PS51352"/>
    </source>
</evidence>
<evidence type="ECO:0000256" key="1">
    <source>
        <dbReference type="ARBA" id="ARBA00005791"/>
    </source>
</evidence>
<accession>A0A1H5WZP6</accession>
<dbReference type="Gene3D" id="3.40.30.10">
    <property type="entry name" value="Glutaredoxin"/>
    <property type="match status" value="1"/>
</dbReference>
<reference evidence="9" key="1">
    <citation type="submission" date="2016-10" db="EMBL/GenBank/DDBJ databases">
        <authorList>
            <person name="Varghese N."/>
            <person name="Submissions S."/>
        </authorList>
    </citation>
    <scope>NUCLEOTIDE SEQUENCE [LARGE SCALE GENOMIC DNA]</scope>
    <source>
        <strain evidence="9">CGMCC 1.7062</strain>
    </source>
</reference>
<dbReference type="InterPro" id="IPR013766">
    <property type="entry name" value="Thioredoxin_domain"/>
</dbReference>
<keyword evidence="8" id="KW-0413">Isomerase</keyword>
<dbReference type="Proteomes" id="UP000236721">
    <property type="component" value="Unassembled WGS sequence"/>
</dbReference>
<dbReference type="AlphaFoldDB" id="A0A1H5WZP6"/>
<name>A0A1H5WZP6_9VIBR</name>
<gene>
    <name evidence="8" type="ORF">SAMN04488244_106128</name>
</gene>
<evidence type="ECO:0000256" key="4">
    <source>
        <dbReference type="ARBA" id="ARBA00023157"/>
    </source>
</evidence>